<gene>
    <name evidence="2" type="ORF">GCM10010170_033280</name>
</gene>
<evidence type="ECO:0000313" key="3">
    <source>
        <dbReference type="Proteomes" id="UP001501444"/>
    </source>
</evidence>
<feature type="region of interest" description="Disordered" evidence="1">
    <location>
        <begin position="1"/>
        <end position="33"/>
    </location>
</feature>
<sequence length="82" mass="9055">MAPAEARINPNQAKGVDMLSTHRTTSPPASATAVVPEEDWLRTYNGSWRDTAYGRAEHYRRCPESSHRRCTTTPAAELGRAA</sequence>
<dbReference type="EMBL" id="BAAARV010000025">
    <property type="protein sequence ID" value="GAA2346498.1"/>
    <property type="molecule type" value="Genomic_DNA"/>
</dbReference>
<reference evidence="2 3" key="1">
    <citation type="journal article" date="2019" name="Int. J. Syst. Evol. Microbiol.">
        <title>The Global Catalogue of Microorganisms (GCM) 10K type strain sequencing project: providing services to taxonomists for standard genome sequencing and annotation.</title>
        <authorList>
            <consortium name="The Broad Institute Genomics Platform"/>
            <consortium name="The Broad Institute Genome Sequencing Center for Infectious Disease"/>
            <person name="Wu L."/>
            <person name="Ma J."/>
        </authorList>
    </citation>
    <scope>NUCLEOTIDE SEQUENCE [LARGE SCALE GENOMIC DNA]</scope>
    <source>
        <strain evidence="2 3">JCM 3272</strain>
    </source>
</reference>
<name>A0ABN3G8K3_9ACTN</name>
<protein>
    <submittedName>
        <fullName evidence="2">Uncharacterized protein</fullName>
    </submittedName>
</protein>
<comment type="caution">
    <text evidence="2">The sequence shown here is derived from an EMBL/GenBank/DDBJ whole genome shotgun (WGS) entry which is preliminary data.</text>
</comment>
<dbReference type="Proteomes" id="UP001501444">
    <property type="component" value="Unassembled WGS sequence"/>
</dbReference>
<keyword evidence="3" id="KW-1185">Reference proteome</keyword>
<organism evidence="2 3">
    <name type="scientific">Dactylosporangium salmoneum</name>
    <dbReference type="NCBI Taxonomy" id="53361"/>
    <lineage>
        <taxon>Bacteria</taxon>
        <taxon>Bacillati</taxon>
        <taxon>Actinomycetota</taxon>
        <taxon>Actinomycetes</taxon>
        <taxon>Micromonosporales</taxon>
        <taxon>Micromonosporaceae</taxon>
        <taxon>Dactylosporangium</taxon>
    </lineage>
</organism>
<proteinExistence type="predicted"/>
<accession>A0ABN3G8K3</accession>
<evidence type="ECO:0000313" key="2">
    <source>
        <dbReference type="EMBL" id="GAA2346498.1"/>
    </source>
</evidence>
<evidence type="ECO:0000256" key="1">
    <source>
        <dbReference type="SAM" id="MobiDB-lite"/>
    </source>
</evidence>